<dbReference type="EMBL" id="BAABBW010000001">
    <property type="protein sequence ID" value="GAA4168030.1"/>
    <property type="molecule type" value="Genomic_DNA"/>
</dbReference>
<evidence type="ECO:0000313" key="2">
    <source>
        <dbReference type="EMBL" id="GAA4168030.1"/>
    </source>
</evidence>
<proteinExistence type="predicted"/>
<keyword evidence="3" id="KW-1185">Reference proteome</keyword>
<organism evidence="2 3">
    <name type="scientific">Gryllotalpicola koreensis</name>
    <dbReference type="NCBI Taxonomy" id="993086"/>
    <lineage>
        <taxon>Bacteria</taxon>
        <taxon>Bacillati</taxon>
        <taxon>Actinomycetota</taxon>
        <taxon>Actinomycetes</taxon>
        <taxon>Micrococcales</taxon>
        <taxon>Microbacteriaceae</taxon>
        <taxon>Gryllotalpicola</taxon>
    </lineage>
</organism>
<dbReference type="RefSeq" id="WP_344751459.1">
    <property type="nucleotide sequence ID" value="NZ_BAABBW010000001.1"/>
</dbReference>
<accession>A0ABP7ZQI8</accession>
<reference evidence="3" key="1">
    <citation type="journal article" date="2019" name="Int. J. Syst. Evol. Microbiol.">
        <title>The Global Catalogue of Microorganisms (GCM) 10K type strain sequencing project: providing services to taxonomists for standard genome sequencing and annotation.</title>
        <authorList>
            <consortium name="The Broad Institute Genomics Platform"/>
            <consortium name="The Broad Institute Genome Sequencing Center for Infectious Disease"/>
            <person name="Wu L."/>
            <person name="Ma J."/>
        </authorList>
    </citation>
    <scope>NUCLEOTIDE SEQUENCE [LARGE SCALE GENOMIC DNA]</scope>
    <source>
        <strain evidence="3">JCM 17591</strain>
    </source>
</reference>
<dbReference type="Proteomes" id="UP001501079">
    <property type="component" value="Unassembled WGS sequence"/>
</dbReference>
<feature type="region of interest" description="Disordered" evidence="1">
    <location>
        <begin position="211"/>
        <end position="247"/>
    </location>
</feature>
<feature type="compositionally biased region" description="Low complexity" evidence="1">
    <location>
        <begin position="211"/>
        <end position="222"/>
    </location>
</feature>
<evidence type="ECO:0000256" key="1">
    <source>
        <dbReference type="SAM" id="MobiDB-lite"/>
    </source>
</evidence>
<feature type="region of interest" description="Disordered" evidence="1">
    <location>
        <begin position="1"/>
        <end position="23"/>
    </location>
</feature>
<protein>
    <recommendedName>
        <fullName evidence="4">DUF4194 domain-containing protein</fullName>
    </recommendedName>
</protein>
<feature type="compositionally biased region" description="Acidic residues" evidence="1">
    <location>
        <begin position="1"/>
        <end position="15"/>
    </location>
</feature>
<dbReference type="InterPro" id="IPR025449">
    <property type="entry name" value="JetB"/>
</dbReference>
<evidence type="ECO:0008006" key="4">
    <source>
        <dbReference type="Google" id="ProtNLM"/>
    </source>
</evidence>
<name>A0ABP7ZQI8_9MICO</name>
<dbReference type="Pfam" id="PF13835">
    <property type="entry name" value="DUF4194"/>
    <property type="match status" value="1"/>
</dbReference>
<sequence>MNDDNSDDAPAEEPADSSRQLPEEARRVLTRILSQRFITRTRAHDDEWAALLAWRPEITDRLADLYFHLHIDPEAGVAFKRHTRQEGAPRSLLRQERPLSRDASFLLLMLRQEAELSDPDDEHRVVSRTQFEEFLRAYREDEGQDEARFATRVASAAKELDELGLIHPDKDADYLYLVSPALVPLVGLEEIEGLRAAYERRLRAADPDSLATVAATHAGQAAEDGREDPSGMATADHQEDADKEDQE</sequence>
<comment type="caution">
    <text evidence="2">The sequence shown here is derived from an EMBL/GenBank/DDBJ whole genome shotgun (WGS) entry which is preliminary data.</text>
</comment>
<gene>
    <name evidence="2" type="ORF">GCM10022287_02560</name>
</gene>
<evidence type="ECO:0000313" key="3">
    <source>
        <dbReference type="Proteomes" id="UP001501079"/>
    </source>
</evidence>